<name>A0A6C0BML7_9ZZZZ</name>
<accession>A0A6C0BML7</accession>
<dbReference type="EMBL" id="MN739204">
    <property type="protein sequence ID" value="QHS93426.1"/>
    <property type="molecule type" value="Genomic_DNA"/>
</dbReference>
<protein>
    <submittedName>
        <fullName evidence="1">Uncharacterized protein</fullName>
    </submittedName>
</protein>
<sequence>MRITIVASLVGFNRDQLMVLGGIIGVPWPERPADIAALHYQGRLAAAVFAKEREPLEIRRMHQLVQEFKKK</sequence>
<organism evidence="1">
    <name type="scientific">viral metagenome</name>
    <dbReference type="NCBI Taxonomy" id="1070528"/>
    <lineage>
        <taxon>unclassified sequences</taxon>
        <taxon>metagenomes</taxon>
        <taxon>organismal metagenomes</taxon>
    </lineage>
</organism>
<dbReference type="AlphaFoldDB" id="A0A6C0BML7"/>
<evidence type="ECO:0000313" key="1">
    <source>
        <dbReference type="EMBL" id="QHS93426.1"/>
    </source>
</evidence>
<reference evidence="1" key="1">
    <citation type="journal article" date="2020" name="Nature">
        <title>Giant virus diversity and host interactions through global metagenomics.</title>
        <authorList>
            <person name="Schulz F."/>
            <person name="Roux S."/>
            <person name="Paez-Espino D."/>
            <person name="Jungbluth S."/>
            <person name="Walsh D.A."/>
            <person name="Denef V.J."/>
            <person name="McMahon K.D."/>
            <person name="Konstantinidis K.T."/>
            <person name="Eloe-Fadrosh E.A."/>
            <person name="Kyrpides N.C."/>
            <person name="Woyke T."/>
        </authorList>
    </citation>
    <scope>NUCLEOTIDE SEQUENCE</scope>
    <source>
        <strain evidence="1">GVMAG-M-3300017989-17</strain>
    </source>
</reference>
<proteinExistence type="predicted"/>